<dbReference type="InterPro" id="IPR050109">
    <property type="entry name" value="HTH-type_TetR-like_transc_reg"/>
</dbReference>
<evidence type="ECO:0000256" key="2">
    <source>
        <dbReference type="PROSITE-ProRule" id="PRU00335"/>
    </source>
</evidence>
<dbReference type="Gene3D" id="1.10.10.60">
    <property type="entry name" value="Homeodomain-like"/>
    <property type="match status" value="1"/>
</dbReference>
<proteinExistence type="predicted"/>
<gene>
    <name evidence="4" type="ORF">HJ536_19495</name>
</gene>
<dbReference type="InterPro" id="IPR001647">
    <property type="entry name" value="HTH_TetR"/>
</dbReference>
<feature type="domain" description="HTH tetR-type" evidence="3">
    <location>
        <begin position="7"/>
        <end position="67"/>
    </location>
</feature>
<dbReference type="PANTHER" id="PTHR30055">
    <property type="entry name" value="HTH-TYPE TRANSCRIPTIONAL REGULATOR RUTR"/>
    <property type="match status" value="1"/>
</dbReference>
<dbReference type="SUPFAM" id="SSF46689">
    <property type="entry name" value="Homeodomain-like"/>
    <property type="match status" value="1"/>
</dbReference>
<evidence type="ECO:0000313" key="4">
    <source>
        <dbReference type="EMBL" id="NVO25543.1"/>
    </source>
</evidence>
<dbReference type="AlphaFoldDB" id="A0A850Q9C2"/>
<name>A0A850Q9C2_9RHOB</name>
<accession>A0A850Q9C2</accession>
<dbReference type="Proteomes" id="UP000592216">
    <property type="component" value="Unassembled WGS sequence"/>
</dbReference>
<organism evidence="4 5">
    <name type="scientific">Donghicola mangrovi</name>
    <dbReference type="NCBI Taxonomy" id="2729614"/>
    <lineage>
        <taxon>Bacteria</taxon>
        <taxon>Pseudomonadati</taxon>
        <taxon>Pseudomonadota</taxon>
        <taxon>Alphaproteobacteria</taxon>
        <taxon>Rhodobacterales</taxon>
        <taxon>Roseobacteraceae</taxon>
        <taxon>Donghicola</taxon>
    </lineage>
</organism>
<dbReference type="GO" id="GO:0003700">
    <property type="term" value="F:DNA-binding transcription factor activity"/>
    <property type="evidence" value="ECO:0007669"/>
    <property type="project" value="TreeGrafter"/>
</dbReference>
<feature type="DNA-binding region" description="H-T-H motif" evidence="2">
    <location>
        <begin position="30"/>
        <end position="49"/>
    </location>
</feature>
<evidence type="ECO:0000256" key="1">
    <source>
        <dbReference type="ARBA" id="ARBA00023125"/>
    </source>
</evidence>
<dbReference type="EMBL" id="JABCJE010000017">
    <property type="protein sequence ID" value="NVO25543.1"/>
    <property type="molecule type" value="Genomic_DNA"/>
</dbReference>
<dbReference type="PANTHER" id="PTHR30055:SF146">
    <property type="entry name" value="HTH-TYPE TRANSCRIPTIONAL DUAL REGULATOR CECR"/>
    <property type="match status" value="1"/>
</dbReference>
<dbReference type="Pfam" id="PF00440">
    <property type="entry name" value="TetR_N"/>
    <property type="match status" value="1"/>
</dbReference>
<protein>
    <submittedName>
        <fullName evidence="4">TetR/AcrR family transcriptional regulator</fullName>
    </submittedName>
</protein>
<dbReference type="InterPro" id="IPR009057">
    <property type="entry name" value="Homeodomain-like_sf"/>
</dbReference>
<evidence type="ECO:0000313" key="5">
    <source>
        <dbReference type="Proteomes" id="UP000592216"/>
    </source>
</evidence>
<dbReference type="PROSITE" id="PS50977">
    <property type="entry name" value="HTH_TETR_2"/>
    <property type="match status" value="1"/>
</dbReference>
<reference evidence="4 5" key="1">
    <citation type="submission" date="2020-04" db="EMBL/GenBank/DDBJ databases">
        <title>Donghicola sp., a member of the Rhodobacteraceae family isolated from mangrove forest in Thailand.</title>
        <authorList>
            <person name="Charoenyingcharoen P."/>
            <person name="Yukphan P."/>
        </authorList>
    </citation>
    <scope>NUCLEOTIDE SEQUENCE [LARGE SCALE GENOMIC DNA]</scope>
    <source>
        <strain evidence="4 5">B5-SW-15</strain>
    </source>
</reference>
<dbReference type="GO" id="GO:0000976">
    <property type="term" value="F:transcription cis-regulatory region binding"/>
    <property type="evidence" value="ECO:0007669"/>
    <property type="project" value="TreeGrafter"/>
</dbReference>
<comment type="caution">
    <text evidence="4">The sequence shown here is derived from an EMBL/GenBank/DDBJ whole genome shotgun (WGS) entry which is preliminary data.</text>
</comment>
<dbReference type="InterPro" id="IPR039536">
    <property type="entry name" value="TetR_C_Proteobacteria"/>
</dbReference>
<dbReference type="Pfam" id="PF14246">
    <property type="entry name" value="TetR_C_7"/>
    <property type="match status" value="1"/>
</dbReference>
<keyword evidence="1 2" id="KW-0238">DNA-binding</keyword>
<sequence>MQDHKKEARSQQIEDAAYEVLRDKGYGAASMLSIAKKAKCSNETMYRWYGDKVGLFRALVERNAQQAVTVLNDALDQNAEPLQTLRNLGPVLLSALLDEKAVALNRAAAADTTGELAVALAQAGRGTVAPLIEDVIQRAVTTGAISGPADEATEVYLSLLIGDLQIRRVVARMPPLEAAAYQHRAARAVDGLETLFPA</sequence>
<dbReference type="RefSeq" id="WP_177159068.1">
    <property type="nucleotide sequence ID" value="NZ_JABCJE010000017.1"/>
</dbReference>
<evidence type="ECO:0000259" key="3">
    <source>
        <dbReference type="PROSITE" id="PS50977"/>
    </source>
</evidence>
<dbReference type="Gene3D" id="1.10.357.10">
    <property type="entry name" value="Tetracycline Repressor, domain 2"/>
    <property type="match status" value="1"/>
</dbReference>